<proteinExistence type="inferred from homology"/>
<reference evidence="11" key="1">
    <citation type="submission" date="2025-08" db="UniProtKB">
        <authorList>
            <consortium name="RefSeq"/>
        </authorList>
    </citation>
    <scope>IDENTIFICATION</scope>
</reference>
<evidence type="ECO:0000256" key="1">
    <source>
        <dbReference type="ARBA" id="ARBA00010617"/>
    </source>
</evidence>
<feature type="transmembrane region" description="Helical" evidence="9">
    <location>
        <begin position="6"/>
        <end position="25"/>
    </location>
</feature>
<evidence type="ECO:0000256" key="4">
    <source>
        <dbReference type="ARBA" id="ARBA00023002"/>
    </source>
</evidence>
<dbReference type="GeneID" id="105036548"/>
<keyword evidence="9" id="KW-0812">Transmembrane</keyword>
<dbReference type="RefSeq" id="XP_010910607.1">
    <property type="nucleotide sequence ID" value="XM_010912305.2"/>
</dbReference>
<dbReference type="InterPro" id="IPR002401">
    <property type="entry name" value="Cyt_P450_E_grp-I"/>
</dbReference>
<keyword evidence="9" id="KW-1133">Transmembrane helix</keyword>
<dbReference type="InterPro" id="IPR017972">
    <property type="entry name" value="Cyt_P450_CS"/>
</dbReference>
<accession>A0A6I9QMA7</accession>
<dbReference type="Gene3D" id="1.10.630.10">
    <property type="entry name" value="Cytochrome P450"/>
    <property type="match status" value="1"/>
</dbReference>
<evidence type="ECO:0000256" key="3">
    <source>
        <dbReference type="ARBA" id="ARBA00022723"/>
    </source>
</evidence>
<dbReference type="OrthoDB" id="1470350at2759"/>
<dbReference type="KEGG" id="egu:105036548"/>
<evidence type="ECO:0000256" key="9">
    <source>
        <dbReference type="SAM" id="Phobius"/>
    </source>
</evidence>
<dbReference type="CDD" id="cd11072">
    <property type="entry name" value="CYP71-like"/>
    <property type="match status" value="1"/>
</dbReference>
<evidence type="ECO:0000256" key="5">
    <source>
        <dbReference type="ARBA" id="ARBA00023004"/>
    </source>
</evidence>
<dbReference type="Pfam" id="PF00067">
    <property type="entry name" value="p450"/>
    <property type="match status" value="1"/>
</dbReference>
<dbReference type="GO" id="GO:0005506">
    <property type="term" value="F:iron ion binding"/>
    <property type="evidence" value="ECO:0007669"/>
    <property type="project" value="InterPro"/>
</dbReference>
<dbReference type="PROSITE" id="PS00086">
    <property type="entry name" value="CYTOCHROME_P450"/>
    <property type="match status" value="1"/>
</dbReference>
<comment type="cofactor">
    <cofactor evidence="7">
        <name>heme</name>
        <dbReference type="ChEBI" id="CHEBI:30413"/>
    </cofactor>
</comment>
<evidence type="ECO:0000256" key="8">
    <source>
        <dbReference type="RuleBase" id="RU000461"/>
    </source>
</evidence>
<evidence type="ECO:0000256" key="2">
    <source>
        <dbReference type="ARBA" id="ARBA00022617"/>
    </source>
</evidence>
<evidence type="ECO:0000313" key="11">
    <source>
        <dbReference type="RefSeq" id="XP_010910607.1"/>
    </source>
</evidence>
<dbReference type="InterPro" id="IPR001128">
    <property type="entry name" value="Cyt_P450"/>
</dbReference>
<keyword evidence="4 8" id="KW-0560">Oxidoreductase</keyword>
<dbReference type="AlphaFoldDB" id="A0A6I9QMA7"/>
<keyword evidence="5 7" id="KW-0408">Iron</keyword>
<evidence type="ECO:0000256" key="6">
    <source>
        <dbReference type="ARBA" id="ARBA00023033"/>
    </source>
</evidence>
<dbReference type="SUPFAM" id="SSF48264">
    <property type="entry name" value="Cytochrome P450"/>
    <property type="match status" value="1"/>
</dbReference>
<organism evidence="10 11">
    <name type="scientific">Elaeis guineensis var. tenera</name>
    <name type="common">Oil palm</name>
    <dbReference type="NCBI Taxonomy" id="51953"/>
    <lineage>
        <taxon>Eukaryota</taxon>
        <taxon>Viridiplantae</taxon>
        <taxon>Streptophyta</taxon>
        <taxon>Embryophyta</taxon>
        <taxon>Tracheophyta</taxon>
        <taxon>Spermatophyta</taxon>
        <taxon>Magnoliopsida</taxon>
        <taxon>Liliopsida</taxon>
        <taxon>Arecaceae</taxon>
        <taxon>Arecoideae</taxon>
        <taxon>Cocoseae</taxon>
        <taxon>Elaeidinae</taxon>
        <taxon>Elaeis</taxon>
    </lineage>
</organism>
<protein>
    <submittedName>
        <fullName evidence="11">Premnaspirodiene oxygenase</fullName>
    </submittedName>
</protein>
<keyword evidence="2 7" id="KW-0349">Heme</keyword>
<evidence type="ECO:0000313" key="10">
    <source>
        <dbReference type="Proteomes" id="UP000504607"/>
    </source>
</evidence>
<dbReference type="InterPro" id="IPR036396">
    <property type="entry name" value="Cyt_P450_sf"/>
</dbReference>
<dbReference type="PANTHER" id="PTHR47955:SF8">
    <property type="entry name" value="CYTOCHROME P450 71D11-LIKE"/>
    <property type="match status" value="1"/>
</dbReference>
<comment type="similarity">
    <text evidence="1 8">Belongs to the cytochrome P450 family.</text>
</comment>
<keyword evidence="10" id="KW-1185">Reference proteome</keyword>
<dbReference type="PANTHER" id="PTHR47955">
    <property type="entry name" value="CYTOCHROME P450 FAMILY 71 PROTEIN"/>
    <property type="match status" value="1"/>
</dbReference>
<dbReference type="GO" id="GO:0020037">
    <property type="term" value="F:heme binding"/>
    <property type="evidence" value="ECO:0007669"/>
    <property type="project" value="InterPro"/>
</dbReference>
<dbReference type="GO" id="GO:0004497">
    <property type="term" value="F:monooxygenase activity"/>
    <property type="evidence" value="ECO:0007669"/>
    <property type="project" value="UniProtKB-KW"/>
</dbReference>
<dbReference type="FunFam" id="1.10.630.10:FF:000043">
    <property type="entry name" value="Cytochrome P450 99A2"/>
    <property type="match status" value="1"/>
</dbReference>
<name>A0A6I9QMA7_ELAGV</name>
<dbReference type="PRINTS" id="PR00385">
    <property type="entry name" value="P450"/>
</dbReference>
<dbReference type="InParanoid" id="A0A6I9QMA7"/>
<keyword evidence="9" id="KW-0472">Membrane</keyword>
<keyword evidence="6 8" id="KW-0503">Monooxygenase</keyword>
<keyword evidence="3 7" id="KW-0479">Metal-binding</keyword>
<sequence length="503" mass="56625">MELHLPSLPFLSFFLLFVLIVIIKLTKSTATGIKLPPSPWKLPIIGHLHHFLGAQLPHRALRELSWRHGPVMHLRLGQVDHIIVSSPEMAREILKTHDLIFATRDKILISKVFYDGTDIVFAPYGSYWRELRKICVLELLSAKRVQSFSTLRQEEMSNLVGYISNMRNSPVNLSEMFLLTSNTVTSRVAFGTQCKHGPRFISATKKVLELFIGSNVTDLFPSLSVIDTLSGLSSRLDKCGREMDEILGQIIEEHEAKRATSNGGPQEGEDLVDVLLGLKENGGLEFPFTLTNIKAVILDMFAGGTETSATKLQWTMAELMRHPEIMVKAQVEVRQAFKGKTKIEEEDITKLHYIKLVIKESLRLHPPVPLLGPKVCREACKVDGYDIPFGSRIIINAWAVARDPRYWEDPESFKPERFDGSSVDYKGGNFEYLPFGGGRRICPGITFGMAQVETVLAHLLYYFDWKIPDGMDPKDLDITELFGGTVSLKSPLWLIATPHILSK</sequence>
<feature type="binding site" description="axial binding residue" evidence="7">
    <location>
        <position position="442"/>
    </location>
    <ligand>
        <name>heme</name>
        <dbReference type="ChEBI" id="CHEBI:30413"/>
    </ligand>
    <ligandPart>
        <name>Fe</name>
        <dbReference type="ChEBI" id="CHEBI:18248"/>
    </ligandPart>
</feature>
<dbReference type="GO" id="GO:0016705">
    <property type="term" value="F:oxidoreductase activity, acting on paired donors, with incorporation or reduction of molecular oxygen"/>
    <property type="evidence" value="ECO:0007669"/>
    <property type="project" value="InterPro"/>
</dbReference>
<dbReference type="PRINTS" id="PR00463">
    <property type="entry name" value="EP450I"/>
</dbReference>
<dbReference type="Proteomes" id="UP000504607">
    <property type="component" value="Unplaced"/>
</dbReference>
<gene>
    <name evidence="11" type="primary">LOC105036548</name>
</gene>
<evidence type="ECO:0000256" key="7">
    <source>
        <dbReference type="PIRSR" id="PIRSR602401-1"/>
    </source>
</evidence>